<dbReference type="AlphaFoldDB" id="A0A2A9CVL0"/>
<comment type="caution">
    <text evidence="2">The sequence shown here is derived from an EMBL/GenBank/DDBJ whole genome shotgun (WGS) entry which is preliminary data.</text>
</comment>
<evidence type="ECO:0000256" key="1">
    <source>
        <dbReference type="SAM" id="MobiDB-lite"/>
    </source>
</evidence>
<dbReference type="OrthoDB" id="2080138at2"/>
<dbReference type="EMBL" id="PDJC01000001">
    <property type="protein sequence ID" value="PFG18448.1"/>
    <property type="molecule type" value="Genomic_DNA"/>
</dbReference>
<feature type="region of interest" description="Disordered" evidence="1">
    <location>
        <begin position="392"/>
        <end position="413"/>
    </location>
</feature>
<proteinExistence type="predicted"/>
<protein>
    <submittedName>
        <fullName evidence="2">Uncharacterized protein</fullName>
    </submittedName>
</protein>
<dbReference type="Proteomes" id="UP000226079">
    <property type="component" value="Unassembled WGS sequence"/>
</dbReference>
<organism evidence="2 3">
    <name type="scientific">Propionicimonas paludicola</name>
    <dbReference type="NCBI Taxonomy" id="185243"/>
    <lineage>
        <taxon>Bacteria</taxon>
        <taxon>Bacillati</taxon>
        <taxon>Actinomycetota</taxon>
        <taxon>Actinomycetes</taxon>
        <taxon>Propionibacteriales</taxon>
        <taxon>Nocardioidaceae</taxon>
        <taxon>Propionicimonas</taxon>
    </lineage>
</organism>
<sequence>MSSVITPPPQPTNDARLGRALFYVHKQLAAINEPVVKAKLGQLSAAADAMDFAVRLRGFGAGLSADMAIEFATLAGIGSHRLQHEVLPTLKRADLVDYSWGVDGRLASIEEFVGLSGRVIDQALRVLSEYNPTELEQAVLHSTEIASWAPLTRSQHADQISRRGYVDEVADAALALTLASGINCKVLSAALGEDVVYNPNVWGGGAQAVDIAGFLRSLPSGERDSLLGMCELASARPGLALNSYGAFDSSILKSARKVGLLQAVTVKSSAAGASPQTYVFSPIQESQDDRLLTTEALHQRKLFVAHILYGHEKAATSMGRIQSPTVLVNALVNRGSVGPATNISTDYHLLEAHGIVSVRSGSGGRAYLDAVKTEIIEGGLAWLQASQSADSGVRGSLEPLRPPSNWKTPEADRAEIGDQREADEITGAAILKLREARQEAQRAARFDF</sequence>
<accession>A0A2A9CVL0</accession>
<reference evidence="2 3" key="1">
    <citation type="submission" date="2017-10" db="EMBL/GenBank/DDBJ databases">
        <title>Sequencing the genomes of 1000 actinobacteria strains.</title>
        <authorList>
            <person name="Klenk H.-P."/>
        </authorList>
    </citation>
    <scope>NUCLEOTIDE SEQUENCE [LARGE SCALE GENOMIC DNA]</scope>
    <source>
        <strain evidence="2 3">DSM 15597</strain>
    </source>
</reference>
<gene>
    <name evidence="2" type="ORF">ATK74_3038</name>
</gene>
<evidence type="ECO:0000313" key="3">
    <source>
        <dbReference type="Proteomes" id="UP000226079"/>
    </source>
</evidence>
<keyword evidence="3" id="KW-1185">Reference proteome</keyword>
<evidence type="ECO:0000313" key="2">
    <source>
        <dbReference type="EMBL" id="PFG18448.1"/>
    </source>
</evidence>
<name>A0A2A9CVL0_9ACTN</name>